<name>A0ABV5YFJ6_9ACTN</name>
<reference evidence="1 2" key="1">
    <citation type="submission" date="2024-09" db="EMBL/GenBank/DDBJ databases">
        <authorList>
            <person name="Sun Q."/>
            <person name="Mori K."/>
        </authorList>
    </citation>
    <scope>NUCLEOTIDE SEQUENCE [LARGE SCALE GENOMIC DNA]</scope>
    <source>
        <strain evidence="1 2">TBRC 0563</strain>
    </source>
</reference>
<protein>
    <submittedName>
        <fullName evidence="1">Uncharacterized protein</fullName>
    </submittedName>
</protein>
<accession>A0ABV5YFJ6</accession>
<gene>
    <name evidence="1" type="ORF">ACFFNX_16575</name>
</gene>
<keyword evidence="2" id="KW-1185">Reference proteome</keyword>
<evidence type="ECO:0000313" key="1">
    <source>
        <dbReference type="EMBL" id="MFB9833804.1"/>
    </source>
</evidence>
<evidence type="ECO:0000313" key="2">
    <source>
        <dbReference type="Proteomes" id="UP001589627"/>
    </source>
</evidence>
<comment type="caution">
    <text evidence="1">The sequence shown here is derived from an EMBL/GenBank/DDBJ whole genome shotgun (WGS) entry which is preliminary data.</text>
</comment>
<dbReference type="Proteomes" id="UP001589627">
    <property type="component" value="Unassembled WGS sequence"/>
</dbReference>
<sequence>MNARDGQAGGSPMKKPMALTEHERQILLAELGELADELTEIAIQLEALHRRAGEVIERVALRSPVRLVRPA</sequence>
<dbReference type="RefSeq" id="WP_378202163.1">
    <property type="nucleotide sequence ID" value="NZ_JBHLZP010000106.1"/>
</dbReference>
<proteinExistence type="predicted"/>
<organism evidence="1 2">
    <name type="scientific">Actinoallomurus acaciae</name>
    <dbReference type="NCBI Taxonomy" id="502577"/>
    <lineage>
        <taxon>Bacteria</taxon>
        <taxon>Bacillati</taxon>
        <taxon>Actinomycetota</taxon>
        <taxon>Actinomycetes</taxon>
        <taxon>Streptosporangiales</taxon>
        <taxon>Thermomonosporaceae</taxon>
        <taxon>Actinoallomurus</taxon>
    </lineage>
</organism>
<dbReference type="EMBL" id="JBHLZP010000106">
    <property type="protein sequence ID" value="MFB9833804.1"/>
    <property type="molecule type" value="Genomic_DNA"/>
</dbReference>